<dbReference type="EMBL" id="NMVQ01000002">
    <property type="protein sequence ID" value="OYO24643.1"/>
    <property type="molecule type" value="Genomic_DNA"/>
</dbReference>
<organism evidence="2 3">
    <name type="scientific">Enemella dayhoffiae</name>
    <dbReference type="NCBI Taxonomy" id="2016507"/>
    <lineage>
        <taxon>Bacteria</taxon>
        <taxon>Bacillati</taxon>
        <taxon>Actinomycetota</taxon>
        <taxon>Actinomycetes</taxon>
        <taxon>Propionibacteriales</taxon>
        <taxon>Propionibacteriaceae</taxon>
        <taxon>Enemella</taxon>
    </lineage>
</organism>
<feature type="transmembrane region" description="Helical" evidence="1">
    <location>
        <begin position="37"/>
        <end position="61"/>
    </location>
</feature>
<comment type="caution">
    <text evidence="2">The sequence shown here is derived from an EMBL/GenBank/DDBJ whole genome shotgun (WGS) entry which is preliminary data.</text>
</comment>
<evidence type="ECO:0000313" key="2">
    <source>
        <dbReference type="EMBL" id="OYO24643.1"/>
    </source>
</evidence>
<dbReference type="AlphaFoldDB" id="A0A255HCG4"/>
<keyword evidence="1" id="KW-1133">Transmembrane helix</keyword>
<feature type="transmembrane region" description="Helical" evidence="1">
    <location>
        <begin position="415"/>
        <end position="437"/>
    </location>
</feature>
<evidence type="ECO:0000313" key="3">
    <source>
        <dbReference type="Proteomes" id="UP000216311"/>
    </source>
</evidence>
<keyword evidence="3" id="KW-1185">Reference proteome</keyword>
<keyword evidence="1" id="KW-0812">Transmembrane</keyword>
<feature type="transmembrane region" description="Helical" evidence="1">
    <location>
        <begin position="511"/>
        <end position="531"/>
    </location>
</feature>
<feature type="transmembrane region" description="Helical" evidence="1">
    <location>
        <begin position="543"/>
        <end position="566"/>
    </location>
</feature>
<dbReference type="Proteomes" id="UP000216311">
    <property type="component" value="Unassembled WGS sequence"/>
</dbReference>
<sequence length="581" mass="61756">MRLVGFVVTRVLVEPVREGRLRDAPGTPAQWPNGLHGVVYAALGCYLLAGVTILAAPMLRLRTNLLVTQPDQTVPFTIFALTLLLVSVALAALFTAALHVRWWWLRVLLWVVVSATLVRPLYLDQVFATGAGPVHATVWVTLAVPALLALLLVLRWRSAFAAWEFPVVLLLVGHAVVAGVAAQPVVVAQGGMDERVNRLSVLLAMMWPLAIPATVLAGAALVELSVSTAAWTATGFAGLLRNRRGARWWAGGLLTVVACWEFGWLWNQWRSGELSATALVGGAALAIGVLPAIALAGWTADRHAGDLDLRADPDDVPAAWRRFSPWLGLLIGATGGLGMLVAGILGAFGLPGPERLVRTLQPQLDLPTTLIAVLVAGLLALRSARRGLRLTAMGLAGFAAAHAVLEVLGQLGQPAAAEGVMVALSTASLLVLLWLLLRRRLDQVRLIALATALLMTALWNHREWLDDPITRLLSLSGVSAALLAGLLWKVLTDHAWTRTPGPRVPIPARVLLALANAVFGVTMALMLAGHGGHYQLRLDGLEAIGQGLLGTTLVLLTGFVALSLALSGGGRRYTQGEQQLH</sequence>
<feature type="transmembrane region" description="Helical" evidence="1">
    <location>
        <begin position="199"/>
        <end position="218"/>
    </location>
</feature>
<feature type="transmembrane region" description="Helical" evidence="1">
    <location>
        <begin position="73"/>
        <end position="97"/>
    </location>
</feature>
<feature type="transmembrane region" description="Helical" evidence="1">
    <location>
        <begin position="165"/>
        <end position="187"/>
    </location>
</feature>
<reference evidence="2 3" key="1">
    <citation type="submission" date="2017-07" db="EMBL/GenBank/DDBJ databases">
        <title>Draft whole genome sequences of clinical Proprionibacteriaceae strains.</title>
        <authorList>
            <person name="Bernier A.-M."/>
            <person name="Bernard K."/>
            <person name="Domingo M.-C."/>
        </authorList>
    </citation>
    <scope>NUCLEOTIDE SEQUENCE [LARGE SCALE GENOMIC DNA]</scope>
    <source>
        <strain evidence="2 3">NML 130396</strain>
    </source>
</reference>
<feature type="transmembrane region" description="Helical" evidence="1">
    <location>
        <begin position="362"/>
        <end position="381"/>
    </location>
</feature>
<keyword evidence="1" id="KW-0472">Membrane</keyword>
<feature type="transmembrane region" description="Helical" evidence="1">
    <location>
        <begin position="278"/>
        <end position="300"/>
    </location>
</feature>
<protein>
    <submittedName>
        <fullName evidence="2">Uncharacterized protein</fullName>
    </submittedName>
</protein>
<gene>
    <name evidence="2" type="ORF">CGZ93_02790</name>
</gene>
<feature type="transmembrane region" description="Helical" evidence="1">
    <location>
        <begin position="444"/>
        <end position="460"/>
    </location>
</feature>
<feature type="transmembrane region" description="Helical" evidence="1">
    <location>
        <begin position="388"/>
        <end position="409"/>
    </location>
</feature>
<proteinExistence type="predicted"/>
<feature type="transmembrane region" description="Helical" evidence="1">
    <location>
        <begin position="248"/>
        <end position="266"/>
    </location>
</feature>
<feature type="transmembrane region" description="Helical" evidence="1">
    <location>
        <begin position="134"/>
        <end position="153"/>
    </location>
</feature>
<feature type="transmembrane region" description="Helical" evidence="1">
    <location>
        <begin position="472"/>
        <end position="491"/>
    </location>
</feature>
<evidence type="ECO:0000256" key="1">
    <source>
        <dbReference type="SAM" id="Phobius"/>
    </source>
</evidence>
<accession>A0A255HCG4</accession>
<feature type="transmembrane region" description="Helical" evidence="1">
    <location>
        <begin position="103"/>
        <end position="122"/>
    </location>
</feature>
<name>A0A255HCG4_9ACTN</name>
<feature type="transmembrane region" description="Helical" evidence="1">
    <location>
        <begin position="326"/>
        <end position="350"/>
    </location>
</feature>